<comment type="caution">
    <text evidence="11">The sequence shown here is derived from an EMBL/GenBank/DDBJ whole genome shotgun (WGS) entry which is preliminary data.</text>
</comment>
<comment type="subcellular location">
    <subcellularLocation>
        <location evidence="1">Cell membrane</location>
        <topology evidence="1">Multi-pass membrane protein</topology>
    </subcellularLocation>
</comment>
<protein>
    <submittedName>
        <fullName evidence="11">MFS transporter</fullName>
    </submittedName>
</protein>
<evidence type="ECO:0000256" key="2">
    <source>
        <dbReference type="ARBA" id="ARBA00022448"/>
    </source>
</evidence>
<feature type="transmembrane region" description="Helical" evidence="9">
    <location>
        <begin position="407"/>
        <end position="428"/>
    </location>
</feature>
<accession>A0A918HLQ7</accession>
<keyword evidence="4 9" id="KW-0812">Transmembrane</keyword>
<evidence type="ECO:0000256" key="3">
    <source>
        <dbReference type="ARBA" id="ARBA00022475"/>
    </source>
</evidence>
<dbReference type="PANTHER" id="PTHR42718">
    <property type="entry name" value="MAJOR FACILITATOR SUPERFAMILY MULTIDRUG TRANSPORTER MFSC"/>
    <property type="match status" value="1"/>
</dbReference>
<evidence type="ECO:0000259" key="10">
    <source>
        <dbReference type="PROSITE" id="PS50850"/>
    </source>
</evidence>
<evidence type="ECO:0000256" key="4">
    <source>
        <dbReference type="ARBA" id="ARBA00022692"/>
    </source>
</evidence>
<sequence length="544" mass="55854">MPFLATTPLDRTAGPYARRWWALIVLCLSLLIVVMANTSLIVAAPGMTTDLGLTSSDLQWVIDGYTVPYAALMLVLGAIGDKYSRRGALVTGLLVFAGGSVMGSLVDETGLVITARAIMGVGAAVVMPATLSLLVAMFPRRERARAITAWTATSGLAIAVGPLVAGWLLEDHAWGSTFLINVPIALLAVVGAFILVPPSKAEGMGRIDYVGGLLSIVSVGSLVYATIEGPHFGWGAGPVTAAVVAGVGLVAFVAWELRHPHPMLDVRKFALRPFSGSMLAVLFFFFGTFGAIYYSTQFLQFVLGYDALETGVRLLPLAGAVFLGAAVTGRLTPRLGVKPMVVAGMLIGTAGVFLLTRIETGSTYADFLASMMMLGFAIGLSVSPATDTIMGTFPENELGVGGGANDTALELGGSLGIAVLGSLLGTAYRDKLTDLIGGHLPAAALDTAKDSVGGGLAVAGQVAKDPAGGAQQAQALVEAVHESFAHGVARTSLIGGIIMAAGTLVVLAVLPGRRGAAKAASQPADPTEPTEPTEPTAEELADAR</sequence>
<proteinExistence type="predicted"/>
<evidence type="ECO:0000256" key="9">
    <source>
        <dbReference type="SAM" id="Phobius"/>
    </source>
</evidence>
<evidence type="ECO:0000256" key="8">
    <source>
        <dbReference type="SAM" id="MobiDB-lite"/>
    </source>
</evidence>
<feature type="domain" description="Major facilitator superfamily (MFS) profile" evidence="10">
    <location>
        <begin position="22"/>
        <end position="514"/>
    </location>
</feature>
<feature type="transmembrane region" description="Helical" evidence="9">
    <location>
        <begin position="239"/>
        <end position="257"/>
    </location>
</feature>
<reference evidence="11" key="1">
    <citation type="journal article" date="2014" name="Int. J. Syst. Evol. Microbiol.">
        <title>Complete genome sequence of Corynebacterium casei LMG S-19264T (=DSM 44701T), isolated from a smear-ripened cheese.</title>
        <authorList>
            <consortium name="US DOE Joint Genome Institute (JGI-PGF)"/>
            <person name="Walter F."/>
            <person name="Albersmeier A."/>
            <person name="Kalinowski J."/>
            <person name="Ruckert C."/>
        </authorList>
    </citation>
    <scope>NUCLEOTIDE SEQUENCE</scope>
    <source>
        <strain evidence="11">JCM 4125</strain>
    </source>
</reference>
<dbReference type="InterPro" id="IPR011701">
    <property type="entry name" value="MFS"/>
</dbReference>
<dbReference type="PROSITE" id="PS50850">
    <property type="entry name" value="MFS"/>
    <property type="match status" value="1"/>
</dbReference>
<feature type="transmembrane region" description="Helical" evidence="9">
    <location>
        <begin position="340"/>
        <end position="358"/>
    </location>
</feature>
<dbReference type="SUPFAM" id="SSF103473">
    <property type="entry name" value="MFS general substrate transporter"/>
    <property type="match status" value="1"/>
</dbReference>
<feature type="transmembrane region" description="Helical" evidence="9">
    <location>
        <begin position="112"/>
        <end position="135"/>
    </location>
</feature>
<organism evidence="11 12">
    <name type="scientific">Streptomyces phaeofaciens</name>
    <dbReference type="NCBI Taxonomy" id="68254"/>
    <lineage>
        <taxon>Bacteria</taxon>
        <taxon>Bacillati</taxon>
        <taxon>Actinomycetota</taxon>
        <taxon>Actinomycetes</taxon>
        <taxon>Kitasatosporales</taxon>
        <taxon>Streptomycetaceae</taxon>
        <taxon>Streptomyces</taxon>
    </lineage>
</organism>
<evidence type="ECO:0000313" key="11">
    <source>
        <dbReference type="EMBL" id="GGT73268.1"/>
    </source>
</evidence>
<dbReference type="EMBL" id="BMSA01000020">
    <property type="protein sequence ID" value="GGT73268.1"/>
    <property type="molecule type" value="Genomic_DNA"/>
</dbReference>
<keyword evidence="6 9" id="KW-0472">Membrane</keyword>
<dbReference type="GO" id="GO:0022857">
    <property type="term" value="F:transmembrane transporter activity"/>
    <property type="evidence" value="ECO:0007669"/>
    <property type="project" value="InterPro"/>
</dbReference>
<feature type="transmembrane region" description="Helical" evidence="9">
    <location>
        <begin position="492"/>
        <end position="510"/>
    </location>
</feature>
<gene>
    <name evidence="11" type="ORF">GCM10010226_59070</name>
</gene>
<feature type="transmembrane region" description="Helical" evidence="9">
    <location>
        <begin position="62"/>
        <end position="80"/>
    </location>
</feature>
<dbReference type="CDD" id="cd17321">
    <property type="entry name" value="MFS_MMR_MDR_like"/>
    <property type="match status" value="1"/>
</dbReference>
<feature type="transmembrane region" description="Helical" evidence="9">
    <location>
        <begin position="269"/>
        <end position="294"/>
    </location>
</feature>
<evidence type="ECO:0000256" key="1">
    <source>
        <dbReference type="ARBA" id="ARBA00004651"/>
    </source>
</evidence>
<dbReference type="GO" id="GO:0046677">
    <property type="term" value="P:response to antibiotic"/>
    <property type="evidence" value="ECO:0007669"/>
    <property type="project" value="UniProtKB-KW"/>
</dbReference>
<feature type="transmembrane region" description="Helical" evidence="9">
    <location>
        <begin position="87"/>
        <end position="106"/>
    </location>
</feature>
<evidence type="ECO:0000256" key="7">
    <source>
        <dbReference type="ARBA" id="ARBA00023251"/>
    </source>
</evidence>
<feature type="transmembrane region" description="Helical" evidence="9">
    <location>
        <begin position="314"/>
        <end position="333"/>
    </location>
</feature>
<dbReference type="PANTHER" id="PTHR42718:SF42">
    <property type="entry name" value="EXPORT PROTEIN"/>
    <property type="match status" value="1"/>
</dbReference>
<dbReference type="AlphaFoldDB" id="A0A918HLQ7"/>
<keyword evidence="2" id="KW-0813">Transport</keyword>
<keyword evidence="5 9" id="KW-1133">Transmembrane helix</keyword>
<keyword evidence="3" id="KW-1003">Cell membrane</keyword>
<dbReference type="NCBIfam" id="TIGR00711">
    <property type="entry name" value="efflux_EmrB"/>
    <property type="match status" value="1"/>
</dbReference>
<evidence type="ECO:0000256" key="5">
    <source>
        <dbReference type="ARBA" id="ARBA00022989"/>
    </source>
</evidence>
<feature type="transmembrane region" description="Helical" evidence="9">
    <location>
        <begin position="364"/>
        <end position="386"/>
    </location>
</feature>
<dbReference type="Gene3D" id="1.20.1250.20">
    <property type="entry name" value="MFS general substrate transporter like domains"/>
    <property type="match status" value="2"/>
</dbReference>
<feature type="transmembrane region" description="Helical" evidence="9">
    <location>
        <begin position="147"/>
        <end position="168"/>
    </location>
</feature>
<dbReference type="RefSeq" id="WP_189714599.1">
    <property type="nucleotide sequence ID" value="NZ_BMSA01000020.1"/>
</dbReference>
<feature type="region of interest" description="Disordered" evidence="8">
    <location>
        <begin position="516"/>
        <end position="544"/>
    </location>
</feature>
<evidence type="ECO:0000313" key="12">
    <source>
        <dbReference type="Proteomes" id="UP000646776"/>
    </source>
</evidence>
<feature type="transmembrane region" description="Helical" evidence="9">
    <location>
        <begin position="20"/>
        <end position="42"/>
    </location>
</feature>
<dbReference type="GO" id="GO:0005886">
    <property type="term" value="C:plasma membrane"/>
    <property type="evidence" value="ECO:0007669"/>
    <property type="project" value="UniProtKB-SubCell"/>
</dbReference>
<reference evidence="11" key="2">
    <citation type="submission" date="2020-09" db="EMBL/GenBank/DDBJ databases">
        <authorList>
            <person name="Sun Q."/>
            <person name="Ohkuma M."/>
        </authorList>
    </citation>
    <scope>NUCLEOTIDE SEQUENCE</scope>
    <source>
        <strain evidence="11">JCM 4125</strain>
    </source>
</reference>
<dbReference type="InterPro" id="IPR020846">
    <property type="entry name" value="MFS_dom"/>
</dbReference>
<feature type="transmembrane region" description="Helical" evidence="9">
    <location>
        <begin position="207"/>
        <end position="227"/>
    </location>
</feature>
<dbReference type="InterPro" id="IPR036259">
    <property type="entry name" value="MFS_trans_sf"/>
</dbReference>
<dbReference type="Proteomes" id="UP000646776">
    <property type="component" value="Unassembled WGS sequence"/>
</dbReference>
<keyword evidence="7" id="KW-0046">Antibiotic resistance</keyword>
<name>A0A918HLQ7_9ACTN</name>
<keyword evidence="12" id="KW-1185">Reference proteome</keyword>
<evidence type="ECO:0000256" key="6">
    <source>
        <dbReference type="ARBA" id="ARBA00023136"/>
    </source>
</evidence>
<dbReference type="Pfam" id="PF07690">
    <property type="entry name" value="MFS_1"/>
    <property type="match status" value="1"/>
</dbReference>
<feature type="transmembrane region" description="Helical" evidence="9">
    <location>
        <begin position="174"/>
        <end position="195"/>
    </location>
</feature>
<dbReference type="InterPro" id="IPR004638">
    <property type="entry name" value="EmrB-like"/>
</dbReference>